<comment type="similarity">
    <text evidence="1">Belongs to the transferase hexapeptide repeat family.</text>
</comment>
<dbReference type="EMBL" id="CP031968">
    <property type="protein sequence ID" value="AXT44780.1"/>
    <property type="molecule type" value="Genomic_DNA"/>
</dbReference>
<dbReference type="RefSeq" id="WP_019101438.1">
    <property type="nucleotide sequence ID" value="NZ_CP031968.1"/>
</dbReference>
<dbReference type="SUPFAM" id="SSF51161">
    <property type="entry name" value="Trimeric LpxA-like enzymes"/>
    <property type="match status" value="1"/>
</dbReference>
<accession>A0AAD0RLR1</accession>
<reference evidence="3 4" key="1">
    <citation type="submission" date="2018-08" db="EMBL/GenBank/DDBJ databases">
        <title>Complete genome sequence of JP2-74.</title>
        <authorList>
            <person name="Wu L."/>
        </authorList>
    </citation>
    <scope>NUCLEOTIDE SEQUENCE [LARGE SCALE GENOMIC DNA]</scope>
    <source>
        <strain evidence="3 4">JP2-74</strain>
    </source>
</reference>
<organism evidence="3 4">
    <name type="scientific">Chromobacterium rhizoryzae</name>
    <dbReference type="NCBI Taxonomy" id="1778675"/>
    <lineage>
        <taxon>Bacteria</taxon>
        <taxon>Pseudomonadati</taxon>
        <taxon>Pseudomonadota</taxon>
        <taxon>Betaproteobacteria</taxon>
        <taxon>Neisseriales</taxon>
        <taxon>Chromobacteriaceae</taxon>
        <taxon>Chromobacterium</taxon>
    </lineage>
</organism>
<name>A0AAD0RLR1_9NEIS</name>
<evidence type="ECO:0000256" key="2">
    <source>
        <dbReference type="ARBA" id="ARBA00022679"/>
    </source>
</evidence>
<evidence type="ECO:0000313" key="3">
    <source>
        <dbReference type="EMBL" id="AXT44780.1"/>
    </source>
</evidence>
<gene>
    <name evidence="3" type="ORF">D1345_00520</name>
</gene>
<sequence length="287" mass="31346">MNPTDLPPAPPALTLRHRIYHSSALRERLDGYAARLGVPAAELAAAYDWMLANNVAFEEGDAAEPRVSIVSVNMESRIPHPLASRFYALLRDEVPTQLVPRYGLNWPTFKDRWLRAWEQCYNILINKLPSHHLRLAWLRLGGARIGKGSSVWRNTEVLGVNNLVIGADSCVAWHCLLDARAGLIIGDHVAIASYAKIIAGSHDLSAPEFWSVSAPVYIDDYAWIATGALIGHGARIGRGAVVTANTVVGKEVAPYKIVGGSGAKPMGERPRDLNYKVGGKGLFTLFH</sequence>
<dbReference type="CDD" id="cd04647">
    <property type="entry name" value="LbH_MAT_like"/>
    <property type="match status" value="1"/>
</dbReference>
<keyword evidence="3" id="KW-0012">Acyltransferase</keyword>
<evidence type="ECO:0000313" key="4">
    <source>
        <dbReference type="Proteomes" id="UP000259465"/>
    </source>
</evidence>
<dbReference type="PANTHER" id="PTHR23416">
    <property type="entry name" value="SIALIC ACID SYNTHASE-RELATED"/>
    <property type="match status" value="1"/>
</dbReference>
<dbReference type="AlphaFoldDB" id="A0AAD0RLR1"/>
<proteinExistence type="inferred from homology"/>
<dbReference type="PANTHER" id="PTHR23416:SF23">
    <property type="entry name" value="ACETYLTRANSFERASE C18B11.09C-RELATED"/>
    <property type="match status" value="1"/>
</dbReference>
<dbReference type="InterPro" id="IPR011004">
    <property type="entry name" value="Trimer_LpxA-like_sf"/>
</dbReference>
<dbReference type="InterPro" id="IPR051159">
    <property type="entry name" value="Hexapeptide_acetyltransf"/>
</dbReference>
<dbReference type="Gene3D" id="2.160.10.10">
    <property type="entry name" value="Hexapeptide repeat proteins"/>
    <property type="match status" value="1"/>
</dbReference>
<dbReference type="Proteomes" id="UP000259465">
    <property type="component" value="Chromosome"/>
</dbReference>
<protein>
    <submittedName>
        <fullName evidence="3">Acyltransferase</fullName>
    </submittedName>
</protein>
<dbReference type="GO" id="GO:0005829">
    <property type="term" value="C:cytosol"/>
    <property type="evidence" value="ECO:0007669"/>
    <property type="project" value="TreeGrafter"/>
</dbReference>
<dbReference type="KEGG" id="crz:D1345_00520"/>
<keyword evidence="2" id="KW-0808">Transferase</keyword>
<dbReference type="GO" id="GO:0008374">
    <property type="term" value="F:O-acyltransferase activity"/>
    <property type="evidence" value="ECO:0007669"/>
    <property type="project" value="TreeGrafter"/>
</dbReference>
<dbReference type="GeneID" id="58557805"/>
<evidence type="ECO:0000256" key="1">
    <source>
        <dbReference type="ARBA" id="ARBA00007274"/>
    </source>
</evidence>
<keyword evidence="4" id="KW-1185">Reference proteome</keyword>